<feature type="region of interest" description="Disordered" evidence="1">
    <location>
        <begin position="125"/>
        <end position="153"/>
    </location>
</feature>
<dbReference type="Proteomes" id="UP000747110">
    <property type="component" value="Unassembled WGS sequence"/>
</dbReference>
<evidence type="ECO:0000313" key="2">
    <source>
        <dbReference type="EMBL" id="GIL85197.1"/>
    </source>
</evidence>
<dbReference type="EMBL" id="BNCP01000032">
    <property type="protein sequence ID" value="GIL85197.1"/>
    <property type="molecule type" value="Genomic_DNA"/>
</dbReference>
<dbReference type="AlphaFoldDB" id="A0A8J4FTD8"/>
<evidence type="ECO:0000256" key="1">
    <source>
        <dbReference type="SAM" id="MobiDB-lite"/>
    </source>
</evidence>
<accession>A0A8J4FTD8</accession>
<feature type="non-terminal residue" evidence="2">
    <location>
        <position position="153"/>
    </location>
</feature>
<comment type="caution">
    <text evidence="2">The sequence shown here is derived from an EMBL/GenBank/DDBJ whole genome shotgun (WGS) entry which is preliminary data.</text>
</comment>
<feature type="compositionally biased region" description="Pro residues" evidence="1">
    <location>
        <begin position="141"/>
        <end position="153"/>
    </location>
</feature>
<protein>
    <submittedName>
        <fullName evidence="2">Uncharacterized protein</fullName>
    </submittedName>
</protein>
<name>A0A8J4FTD8_9CHLO</name>
<organism evidence="2 3">
    <name type="scientific">Volvox reticuliferus</name>
    <dbReference type="NCBI Taxonomy" id="1737510"/>
    <lineage>
        <taxon>Eukaryota</taxon>
        <taxon>Viridiplantae</taxon>
        <taxon>Chlorophyta</taxon>
        <taxon>core chlorophytes</taxon>
        <taxon>Chlorophyceae</taxon>
        <taxon>CS clade</taxon>
        <taxon>Chlamydomonadales</taxon>
        <taxon>Volvocaceae</taxon>
        <taxon>Volvox</taxon>
    </lineage>
</organism>
<proteinExistence type="predicted"/>
<sequence>MVSFNCFLGEISEASPSDEMPTRPESDPMGDILPTLNHVRWCDKHNANKVRAEVRPRLLTFLTTTPQPLGNIQKLSVTADNEKMTLVAKANLPSPPLSFPLLSSQTLSALPPLFSFYLPFQPEPCPRPTDKELTSGNNLNSPPPHCTYPPQSA</sequence>
<keyword evidence="3" id="KW-1185">Reference proteome</keyword>
<reference evidence="2" key="1">
    <citation type="journal article" date="2021" name="Proc. Natl. Acad. Sci. U.S.A.">
        <title>Three genomes in the algal genus Volvox reveal the fate of a haploid sex-determining region after a transition to homothallism.</title>
        <authorList>
            <person name="Yamamoto K."/>
            <person name="Hamaji T."/>
            <person name="Kawai-Toyooka H."/>
            <person name="Matsuzaki R."/>
            <person name="Takahashi F."/>
            <person name="Nishimura Y."/>
            <person name="Kawachi M."/>
            <person name="Noguchi H."/>
            <person name="Minakuchi Y."/>
            <person name="Umen J.G."/>
            <person name="Toyoda A."/>
            <person name="Nozaki H."/>
        </authorList>
    </citation>
    <scope>NUCLEOTIDE SEQUENCE</scope>
    <source>
        <strain evidence="2">NIES-3786</strain>
    </source>
</reference>
<evidence type="ECO:0000313" key="3">
    <source>
        <dbReference type="Proteomes" id="UP000747110"/>
    </source>
</evidence>
<gene>
    <name evidence="2" type="ORF">Vretifemale_13780</name>
</gene>